<sequence>MIVFFFKFGEFLLNITQKNKSLDSTPFIHVLTISVAGIYSGLCCVRIFS</sequence>
<keyword evidence="1" id="KW-0812">Transmembrane</keyword>
<keyword evidence="1" id="KW-0472">Membrane</keyword>
<feature type="transmembrane region" description="Helical" evidence="1">
    <location>
        <begin position="27"/>
        <end position="48"/>
    </location>
</feature>
<evidence type="ECO:0000313" key="2">
    <source>
        <dbReference type="EMBL" id="JAH23226.1"/>
    </source>
</evidence>
<keyword evidence="1" id="KW-1133">Transmembrane helix</keyword>
<reference evidence="2" key="1">
    <citation type="submission" date="2014-11" db="EMBL/GenBank/DDBJ databases">
        <authorList>
            <person name="Amaro Gonzalez C."/>
        </authorList>
    </citation>
    <scope>NUCLEOTIDE SEQUENCE</scope>
</reference>
<reference evidence="2" key="2">
    <citation type="journal article" date="2015" name="Fish Shellfish Immunol.">
        <title>Early steps in the European eel (Anguilla anguilla)-Vibrio vulnificus interaction in the gills: Role of the RtxA13 toxin.</title>
        <authorList>
            <person name="Callol A."/>
            <person name="Pajuelo D."/>
            <person name="Ebbesson L."/>
            <person name="Teles M."/>
            <person name="MacKenzie S."/>
            <person name="Amaro C."/>
        </authorList>
    </citation>
    <scope>NUCLEOTIDE SEQUENCE</scope>
</reference>
<protein>
    <submittedName>
        <fullName evidence="2">Uncharacterized protein</fullName>
    </submittedName>
</protein>
<dbReference type="AlphaFoldDB" id="A0A0E9R246"/>
<proteinExistence type="predicted"/>
<organism evidence="2">
    <name type="scientific">Anguilla anguilla</name>
    <name type="common">European freshwater eel</name>
    <name type="synonym">Muraena anguilla</name>
    <dbReference type="NCBI Taxonomy" id="7936"/>
    <lineage>
        <taxon>Eukaryota</taxon>
        <taxon>Metazoa</taxon>
        <taxon>Chordata</taxon>
        <taxon>Craniata</taxon>
        <taxon>Vertebrata</taxon>
        <taxon>Euteleostomi</taxon>
        <taxon>Actinopterygii</taxon>
        <taxon>Neopterygii</taxon>
        <taxon>Teleostei</taxon>
        <taxon>Anguilliformes</taxon>
        <taxon>Anguillidae</taxon>
        <taxon>Anguilla</taxon>
    </lineage>
</organism>
<evidence type="ECO:0000256" key="1">
    <source>
        <dbReference type="SAM" id="Phobius"/>
    </source>
</evidence>
<accession>A0A0E9R246</accession>
<name>A0A0E9R246_ANGAN</name>
<dbReference type="EMBL" id="GBXM01085351">
    <property type="protein sequence ID" value="JAH23226.1"/>
    <property type="molecule type" value="Transcribed_RNA"/>
</dbReference>